<keyword evidence="3" id="KW-1003">Cell membrane</keyword>
<evidence type="ECO:0000256" key="5">
    <source>
        <dbReference type="ARBA" id="ARBA00023136"/>
    </source>
</evidence>
<protein>
    <submittedName>
        <fullName evidence="10">Basic membrane protein A</fullName>
    </submittedName>
</protein>
<dbReference type="AlphaFoldDB" id="A0A2M8Z9F0"/>
<dbReference type="Proteomes" id="UP000231092">
    <property type="component" value="Unassembled WGS sequence"/>
</dbReference>
<evidence type="ECO:0000313" key="11">
    <source>
        <dbReference type="Proteomes" id="UP000231092"/>
    </source>
</evidence>
<dbReference type="Gene3D" id="3.40.50.2300">
    <property type="match status" value="2"/>
</dbReference>
<feature type="domain" description="ABC transporter substrate-binding protein PnrA-like" evidence="9">
    <location>
        <begin position="63"/>
        <end position="356"/>
    </location>
</feature>
<feature type="region of interest" description="Disordered" evidence="7">
    <location>
        <begin position="25"/>
        <end position="53"/>
    </location>
</feature>
<dbReference type="EMBL" id="PGET01000001">
    <property type="protein sequence ID" value="PJJ30061.1"/>
    <property type="molecule type" value="Genomic_DNA"/>
</dbReference>
<dbReference type="PROSITE" id="PS51257">
    <property type="entry name" value="PROKAR_LIPOPROTEIN"/>
    <property type="match status" value="1"/>
</dbReference>
<evidence type="ECO:0000256" key="1">
    <source>
        <dbReference type="ARBA" id="ARBA00004193"/>
    </source>
</evidence>
<evidence type="ECO:0000256" key="3">
    <source>
        <dbReference type="ARBA" id="ARBA00022475"/>
    </source>
</evidence>
<dbReference type="PANTHER" id="PTHR34296:SF2">
    <property type="entry name" value="ABC TRANSPORTER GUANOSINE-BINDING PROTEIN NUPN"/>
    <property type="match status" value="1"/>
</dbReference>
<dbReference type="GO" id="GO:0005886">
    <property type="term" value="C:plasma membrane"/>
    <property type="evidence" value="ECO:0007669"/>
    <property type="project" value="UniProtKB-SubCell"/>
</dbReference>
<name>A0A2M8Z9F0_9FIRM</name>
<dbReference type="InterPro" id="IPR003760">
    <property type="entry name" value="PnrA-like"/>
</dbReference>
<dbReference type="CDD" id="cd19964">
    <property type="entry name" value="PBP1_BMP-like"/>
    <property type="match status" value="1"/>
</dbReference>
<comment type="similarity">
    <text evidence="2">Belongs to the BMP lipoprotein family.</text>
</comment>
<comment type="subcellular location">
    <subcellularLocation>
        <location evidence="1">Cell membrane</location>
        <topology evidence="1">Lipid-anchor</topology>
    </subcellularLocation>
</comment>
<dbReference type="RefSeq" id="WP_100306360.1">
    <property type="nucleotide sequence ID" value="NZ_PGET01000001.1"/>
</dbReference>
<evidence type="ECO:0000313" key="10">
    <source>
        <dbReference type="EMBL" id="PJJ30061.1"/>
    </source>
</evidence>
<comment type="caution">
    <text evidence="10">The sequence shown here is derived from an EMBL/GenBank/DDBJ whole genome shotgun (WGS) entry which is preliminary data.</text>
</comment>
<sequence>MKKSVKKVIAVVIAMAMAAGLTACGSGGTTKSSSAVDTGSQETKTESGAPAAKDGEKGRIAYIVGNLGDKSFNDSGEEGMKILRSEGWDCKTVEAGDETKADKWEDAMLDTIDEGYEYIVASSTYRDILIRLAKEYPEIKFVCFDDSMDESEIPENMALIFYAQNEGSYMVGQLAAGMSESKVVAVNVGMDNPVIADFVTGFVNGVQDYDPECKVVKAAVGSWTDPAKMKELCLSQARDKKADVFYQVAGGAGGGLFEACKELNTWAIGVDSDQYQYYKNSENPELADVILTSMLKNVGDSFVSFFHDVEAGKDVWKKVNRLGLSESSVGYVDNDFFKETVPEEVRQKMKEAQSKIVSGEKSVKSYYDFADEAEYQAMLDSVAP</sequence>
<evidence type="ECO:0000256" key="7">
    <source>
        <dbReference type="SAM" id="MobiDB-lite"/>
    </source>
</evidence>
<feature type="signal peptide" evidence="8">
    <location>
        <begin position="1"/>
        <end position="23"/>
    </location>
</feature>
<dbReference type="OrthoDB" id="9769871at2"/>
<dbReference type="PANTHER" id="PTHR34296">
    <property type="entry name" value="TRANSCRIPTIONAL ACTIVATOR PROTEIN MED"/>
    <property type="match status" value="1"/>
</dbReference>
<dbReference type="InterPro" id="IPR050957">
    <property type="entry name" value="BMP_lipoprotein"/>
</dbReference>
<feature type="chain" id="PRO_5038463979" evidence="8">
    <location>
        <begin position="24"/>
        <end position="384"/>
    </location>
</feature>
<evidence type="ECO:0000256" key="8">
    <source>
        <dbReference type="SAM" id="SignalP"/>
    </source>
</evidence>
<dbReference type="SUPFAM" id="SSF53822">
    <property type="entry name" value="Periplasmic binding protein-like I"/>
    <property type="match status" value="1"/>
</dbReference>
<feature type="compositionally biased region" description="Polar residues" evidence="7">
    <location>
        <begin position="29"/>
        <end position="42"/>
    </location>
</feature>
<organism evidence="10 11">
    <name type="scientific">[Clostridium] celerecrescens 18A</name>
    <dbReference type="NCBI Taxonomy" id="1286362"/>
    <lineage>
        <taxon>Bacteria</taxon>
        <taxon>Bacillati</taxon>
        <taxon>Bacillota</taxon>
        <taxon>Clostridia</taxon>
        <taxon>Lachnospirales</taxon>
        <taxon>Lachnospiraceae</taxon>
        <taxon>Lacrimispora</taxon>
    </lineage>
</organism>
<reference evidence="10 11" key="1">
    <citation type="submission" date="2017-11" db="EMBL/GenBank/DDBJ databases">
        <title>Understudied soil microbes with underappreciated capabilities: Untangling the Clostridium saccharolyticum group.</title>
        <authorList>
            <person name="Leschine S."/>
        </authorList>
    </citation>
    <scope>NUCLEOTIDE SEQUENCE [LARGE SCALE GENOMIC DNA]</scope>
    <source>
        <strain evidence="10 11">18A</strain>
    </source>
</reference>
<dbReference type="Pfam" id="PF02608">
    <property type="entry name" value="Bmp"/>
    <property type="match status" value="1"/>
</dbReference>
<accession>A0A2M8Z9F0</accession>
<keyword evidence="4 8" id="KW-0732">Signal</keyword>
<gene>
    <name evidence="10" type="ORF">H171_3630</name>
</gene>
<keyword evidence="6" id="KW-0449">Lipoprotein</keyword>
<evidence type="ECO:0000259" key="9">
    <source>
        <dbReference type="Pfam" id="PF02608"/>
    </source>
</evidence>
<evidence type="ECO:0000256" key="4">
    <source>
        <dbReference type="ARBA" id="ARBA00022729"/>
    </source>
</evidence>
<dbReference type="InterPro" id="IPR028082">
    <property type="entry name" value="Peripla_BP_I"/>
</dbReference>
<evidence type="ECO:0000256" key="6">
    <source>
        <dbReference type="ARBA" id="ARBA00023288"/>
    </source>
</evidence>
<keyword evidence="5" id="KW-0472">Membrane</keyword>
<evidence type="ECO:0000256" key="2">
    <source>
        <dbReference type="ARBA" id="ARBA00008610"/>
    </source>
</evidence>
<proteinExistence type="inferred from homology"/>